<evidence type="ECO:0008006" key="4">
    <source>
        <dbReference type="Google" id="ProtNLM"/>
    </source>
</evidence>
<organism evidence="2 3">
    <name type="scientific">Flavobacterium aurantiibacter</name>
    <dbReference type="NCBI Taxonomy" id="2023067"/>
    <lineage>
        <taxon>Bacteria</taxon>
        <taxon>Pseudomonadati</taxon>
        <taxon>Bacteroidota</taxon>
        <taxon>Flavobacteriia</taxon>
        <taxon>Flavobacteriales</taxon>
        <taxon>Flavobacteriaceae</taxon>
        <taxon>Flavobacterium</taxon>
    </lineage>
</organism>
<keyword evidence="1" id="KW-0732">Signal</keyword>
<dbReference type="InterPro" id="IPR011250">
    <property type="entry name" value="OMP/PagP_B-barrel"/>
</dbReference>
<dbReference type="Proteomes" id="UP000216035">
    <property type="component" value="Unassembled WGS sequence"/>
</dbReference>
<evidence type="ECO:0000313" key="2">
    <source>
        <dbReference type="EMBL" id="OYQ45946.1"/>
    </source>
</evidence>
<evidence type="ECO:0000256" key="1">
    <source>
        <dbReference type="SAM" id="SignalP"/>
    </source>
</evidence>
<dbReference type="AlphaFoldDB" id="A0A255ZX00"/>
<feature type="signal peptide" evidence="1">
    <location>
        <begin position="1"/>
        <end position="18"/>
    </location>
</feature>
<dbReference type="SUPFAM" id="SSF56925">
    <property type="entry name" value="OMPA-like"/>
    <property type="match status" value="1"/>
</dbReference>
<sequence length="185" mass="20475">MKKILLVITFLATLSAPAQSIADKKFTVAANYSFTNDIKPFLQPISITASYRVLESNGIDLSAGLRAFYVRSDAKPNYSDKFALNPNFIASKSLLDDKMAVYGSVGYYYDTFNFETTPLFNIDPMIKRKLRTHGATASLGGRYFVLSNLFFDANATFIFANSKSENNDKLDANNTLLQLGIGVAF</sequence>
<protein>
    <recommendedName>
        <fullName evidence="4">Outer membrane protein beta-barrel domain-containing protein</fullName>
    </recommendedName>
</protein>
<dbReference type="RefSeq" id="WP_094485736.1">
    <property type="nucleotide sequence ID" value="NZ_NOXX01000175.1"/>
</dbReference>
<reference evidence="2 3" key="1">
    <citation type="submission" date="2017-07" db="EMBL/GenBank/DDBJ databases">
        <title>Flavobacterium cyanobacteriorum sp. nov., isolated from cyanobacterial aggregates in a eutrophic lake.</title>
        <authorList>
            <person name="Cai H."/>
        </authorList>
    </citation>
    <scope>NUCLEOTIDE SEQUENCE [LARGE SCALE GENOMIC DNA]</scope>
    <source>
        <strain evidence="2 3">TH167</strain>
    </source>
</reference>
<comment type="caution">
    <text evidence="2">The sequence shown here is derived from an EMBL/GenBank/DDBJ whole genome shotgun (WGS) entry which is preliminary data.</text>
</comment>
<name>A0A255ZX00_9FLAO</name>
<accession>A0A255ZX00</accession>
<evidence type="ECO:0000313" key="3">
    <source>
        <dbReference type="Proteomes" id="UP000216035"/>
    </source>
</evidence>
<proteinExistence type="predicted"/>
<dbReference type="EMBL" id="NOXX01000175">
    <property type="protein sequence ID" value="OYQ45946.1"/>
    <property type="molecule type" value="Genomic_DNA"/>
</dbReference>
<keyword evidence="3" id="KW-1185">Reference proteome</keyword>
<gene>
    <name evidence="2" type="ORF">CHX27_05375</name>
</gene>
<feature type="chain" id="PRO_5012829842" description="Outer membrane protein beta-barrel domain-containing protein" evidence="1">
    <location>
        <begin position="19"/>
        <end position="185"/>
    </location>
</feature>